<organism evidence="1 2">
    <name type="scientific">Trametes pubescens</name>
    <name type="common">White-rot fungus</name>
    <dbReference type="NCBI Taxonomy" id="154538"/>
    <lineage>
        <taxon>Eukaryota</taxon>
        <taxon>Fungi</taxon>
        <taxon>Dikarya</taxon>
        <taxon>Basidiomycota</taxon>
        <taxon>Agaricomycotina</taxon>
        <taxon>Agaricomycetes</taxon>
        <taxon>Polyporales</taxon>
        <taxon>Polyporaceae</taxon>
        <taxon>Trametes</taxon>
    </lineage>
</organism>
<comment type="caution">
    <text evidence="1">The sequence shown here is derived from an EMBL/GenBank/DDBJ whole genome shotgun (WGS) entry which is preliminary data.</text>
</comment>
<sequence length="149" mass="17249">MEQWPPRHLMRFGFPCDKPLDYIVTRAKLLGSKRKDWEEIAAQEEVNWTNFFVGCIDVMNDVIYAKCLFPGPMMTISTRAGMKKDTVGLLTIFSNTGEKFVELPEHALRAVRWAFQLPADARPMWYYSQEYYWHVVNHLTTEQVGVGGA</sequence>
<protein>
    <submittedName>
        <fullName evidence="1">Uncharacterized protein</fullName>
    </submittedName>
</protein>
<evidence type="ECO:0000313" key="1">
    <source>
        <dbReference type="EMBL" id="OJT10395.1"/>
    </source>
</evidence>
<accession>A0A1M2VS25</accession>
<reference evidence="1 2" key="1">
    <citation type="submission" date="2016-10" db="EMBL/GenBank/DDBJ databases">
        <title>Genome sequence of the basidiomycete white-rot fungus Trametes pubescens.</title>
        <authorList>
            <person name="Makela M.R."/>
            <person name="Granchi Z."/>
            <person name="Peng M."/>
            <person name="De Vries R.P."/>
            <person name="Grigoriev I."/>
            <person name="Riley R."/>
            <person name="Hilden K."/>
        </authorList>
    </citation>
    <scope>NUCLEOTIDE SEQUENCE [LARGE SCALE GENOMIC DNA]</scope>
    <source>
        <strain evidence="1 2">FBCC735</strain>
    </source>
</reference>
<dbReference type="Proteomes" id="UP000184267">
    <property type="component" value="Unassembled WGS sequence"/>
</dbReference>
<evidence type="ECO:0000313" key="2">
    <source>
        <dbReference type="Proteomes" id="UP000184267"/>
    </source>
</evidence>
<dbReference type="AlphaFoldDB" id="A0A1M2VS25"/>
<gene>
    <name evidence="1" type="ORF">TRAPUB_13087</name>
</gene>
<keyword evidence="2" id="KW-1185">Reference proteome</keyword>
<name>A0A1M2VS25_TRAPU</name>
<dbReference type="EMBL" id="MNAD01000777">
    <property type="protein sequence ID" value="OJT10395.1"/>
    <property type="molecule type" value="Genomic_DNA"/>
</dbReference>
<proteinExistence type="predicted"/>